<keyword evidence="2 4" id="KW-0472">Membrane</keyword>
<feature type="chain" id="PRO_5047174834" evidence="5">
    <location>
        <begin position="21"/>
        <end position="1027"/>
    </location>
</feature>
<evidence type="ECO:0000313" key="9">
    <source>
        <dbReference type="Proteomes" id="UP001431449"/>
    </source>
</evidence>
<comment type="subcellular location">
    <subcellularLocation>
        <location evidence="1 4">Cell outer membrane</location>
    </subcellularLocation>
</comment>
<dbReference type="InterPro" id="IPR000531">
    <property type="entry name" value="Beta-barrel_TonB"/>
</dbReference>
<dbReference type="PANTHER" id="PTHR40980:SF5">
    <property type="entry name" value="TONB-DEPENDENT RECEPTOR"/>
    <property type="match status" value="1"/>
</dbReference>
<feature type="signal peptide" evidence="5">
    <location>
        <begin position="1"/>
        <end position="20"/>
    </location>
</feature>
<dbReference type="Gene3D" id="2.170.130.10">
    <property type="entry name" value="TonB-dependent receptor, plug domain"/>
    <property type="match status" value="1"/>
</dbReference>
<organism evidence="8 9">
    <name type="scientific">Pseudomarimonas salicorniae</name>
    <dbReference type="NCBI Taxonomy" id="2933270"/>
    <lineage>
        <taxon>Bacteria</taxon>
        <taxon>Pseudomonadati</taxon>
        <taxon>Pseudomonadota</taxon>
        <taxon>Gammaproteobacteria</taxon>
        <taxon>Lysobacterales</taxon>
        <taxon>Lysobacteraceae</taxon>
        <taxon>Pseudomarimonas</taxon>
    </lineage>
</organism>
<accession>A0ABT0GDW2</accession>
<dbReference type="InterPro" id="IPR012910">
    <property type="entry name" value="Plug_dom"/>
</dbReference>
<name>A0ABT0GDW2_9GAMM</name>
<keyword evidence="5" id="KW-0732">Signal</keyword>
<evidence type="ECO:0000259" key="7">
    <source>
        <dbReference type="Pfam" id="PF07715"/>
    </source>
</evidence>
<dbReference type="SUPFAM" id="SSF56935">
    <property type="entry name" value="Porins"/>
    <property type="match status" value="1"/>
</dbReference>
<evidence type="ECO:0000256" key="3">
    <source>
        <dbReference type="ARBA" id="ARBA00023237"/>
    </source>
</evidence>
<gene>
    <name evidence="8" type="ORF">M0G41_02485</name>
</gene>
<evidence type="ECO:0000256" key="1">
    <source>
        <dbReference type="ARBA" id="ARBA00004442"/>
    </source>
</evidence>
<comment type="caution">
    <text evidence="8">The sequence shown here is derived from an EMBL/GenBank/DDBJ whole genome shotgun (WGS) entry which is preliminary data.</text>
</comment>
<dbReference type="RefSeq" id="WP_248204725.1">
    <property type="nucleotide sequence ID" value="NZ_JALNMH010000001.1"/>
</dbReference>
<dbReference type="Pfam" id="PF00593">
    <property type="entry name" value="TonB_dep_Rec_b-barrel"/>
    <property type="match status" value="1"/>
</dbReference>
<dbReference type="SUPFAM" id="SSF49464">
    <property type="entry name" value="Carboxypeptidase regulatory domain-like"/>
    <property type="match status" value="1"/>
</dbReference>
<sequence>MKCPALALAALALATRLALAADPAEVSIYLFDDVTPVADVEVLVDGKLLGRTSEAGAIALTLPAGARTVVLRRGSEELLNLPLELQEKENAQLIATLQPNAAPRVVIESSHRDGSAAIGAPQPEAAGPPGQLSGRIINTENGTPIANARVYVSGTPLDIVTDAEGNFSAELPSGDYSISIIAANFSTLTLDGVKITAGETTQRPIELTPAGFELPEFVVLEPFVEGSLAAFVEEKRSSSAVADILGAEQISRAGDSDAAGALKRVTGLTLVDGKFVYVRGLGERYSSVLLNGAQIPSPDPTRRVVPLDLFPTEILQGIVVQKTYTADMPGEFGGGTIQLRTRGVPDSFLLRASLGIGYADGTTGEDGLTYAGGHRDWTGRDDGTREAPANLLGPALPSDPAELEALGEELAGRGFGVFERHIGANSSASFSVGDDFRFDDAGWSLGYIAAFRHSQSWDTRDEQRNGFSVLGNGTLIPLSAFERRKTERAIDAGLFFSTGLKIGEHHDIVGTAFQVRQTIDETQIDEGLLGSGNIERQFALEWVENELTTKQLGGEHSLVGLGGMVVSWQVTDSRAVRYSPFTREYGFSLDEEFGEFFYNGQNFIRFEDLVDDAGQGRFDLKWPWRFNDTDSLTLMAGVDKVERERRSSIERFAFRGGRVNNATDIRDVLLPDRIGPDRSQLRLQRSTLSTDAYTASQTLDAFYLSSDLVWGDWRVNLGVREERNDQEVITQPLFGSAGVPPVVGSIEATDRLPSGSVTWAYTEKAQLRLGYSRTVSRPDFREQSEAPFIDPQLDIRVQGNPDLKAAVVESRDLRWEYYFTPTESFSVAYFEKDFVNPIELVRIPASGELLGIRNAASATNRGVEFDLYKSLGEVSAINWLPGWLKGLPWADLYIGGNYAYIDSEIDLGDNQGTQTNARRPLQGQSPYVGNLSLSYLHPEGDVEATLLYNVSGERISQVGDSGVPDIYEQPLKQLDFTLSSQLPWEGWKAKLRLRNILDPEARYSVGSETSRSFRKGREINLSVEWRY</sequence>
<evidence type="ECO:0000256" key="5">
    <source>
        <dbReference type="SAM" id="SignalP"/>
    </source>
</evidence>
<keyword evidence="9" id="KW-1185">Reference proteome</keyword>
<dbReference type="Gene3D" id="2.60.40.1120">
    <property type="entry name" value="Carboxypeptidase-like, regulatory domain"/>
    <property type="match status" value="1"/>
</dbReference>
<dbReference type="InterPro" id="IPR037066">
    <property type="entry name" value="Plug_dom_sf"/>
</dbReference>
<keyword evidence="3" id="KW-0998">Cell outer membrane</keyword>
<dbReference type="PANTHER" id="PTHR40980">
    <property type="entry name" value="PLUG DOMAIN-CONTAINING PROTEIN"/>
    <property type="match status" value="1"/>
</dbReference>
<keyword evidence="4" id="KW-0798">TonB box</keyword>
<dbReference type="InterPro" id="IPR036942">
    <property type="entry name" value="Beta-barrel_TonB_sf"/>
</dbReference>
<evidence type="ECO:0000256" key="4">
    <source>
        <dbReference type="RuleBase" id="RU003357"/>
    </source>
</evidence>
<dbReference type="Pfam" id="PF07715">
    <property type="entry name" value="Plug"/>
    <property type="match status" value="1"/>
</dbReference>
<keyword evidence="8" id="KW-0675">Receptor</keyword>
<dbReference type="InterPro" id="IPR008969">
    <property type="entry name" value="CarboxyPept-like_regulatory"/>
</dbReference>
<proteinExistence type="inferred from homology"/>
<dbReference type="EMBL" id="JALNMH010000001">
    <property type="protein sequence ID" value="MCK7592532.1"/>
    <property type="molecule type" value="Genomic_DNA"/>
</dbReference>
<evidence type="ECO:0000259" key="6">
    <source>
        <dbReference type="Pfam" id="PF00593"/>
    </source>
</evidence>
<protein>
    <submittedName>
        <fullName evidence="8">TonB-dependent receptor</fullName>
    </submittedName>
</protein>
<feature type="domain" description="TonB-dependent receptor-like beta-barrel" evidence="6">
    <location>
        <begin position="563"/>
        <end position="996"/>
    </location>
</feature>
<comment type="similarity">
    <text evidence="4">Belongs to the TonB-dependent receptor family.</text>
</comment>
<evidence type="ECO:0000256" key="2">
    <source>
        <dbReference type="ARBA" id="ARBA00023136"/>
    </source>
</evidence>
<evidence type="ECO:0000313" key="8">
    <source>
        <dbReference type="EMBL" id="MCK7592532.1"/>
    </source>
</evidence>
<feature type="domain" description="TonB-dependent receptor plug" evidence="7">
    <location>
        <begin position="235"/>
        <end position="330"/>
    </location>
</feature>
<dbReference type="Gene3D" id="2.40.170.20">
    <property type="entry name" value="TonB-dependent receptor, beta-barrel domain"/>
    <property type="match status" value="1"/>
</dbReference>
<dbReference type="Pfam" id="PF13620">
    <property type="entry name" value="CarboxypepD_reg"/>
    <property type="match status" value="1"/>
</dbReference>
<reference evidence="8" key="1">
    <citation type="submission" date="2022-04" db="EMBL/GenBank/DDBJ databases">
        <title>Lysobacter sp. CAU 1642 isolated from sea sand.</title>
        <authorList>
            <person name="Kim W."/>
        </authorList>
    </citation>
    <scope>NUCLEOTIDE SEQUENCE</scope>
    <source>
        <strain evidence="8">CAU 1642</strain>
    </source>
</reference>
<dbReference type="Proteomes" id="UP001431449">
    <property type="component" value="Unassembled WGS sequence"/>
</dbReference>